<name>A0A4P2VC79_9ARCH</name>
<gene>
    <name evidence="8" type="ORF">NAS2_0705</name>
</gene>
<reference evidence="8 9" key="1">
    <citation type="journal article" date="2019" name="ISME J.">
        <title>Isolation and characterization of a thermophilic sulfur- and iron-reducing thaumarchaeote from a terrestrial acidic hot spring.</title>
        <authorList>
            <person name="Kato S."/>
            <person name="Itoh T."/>
            <person name="Yuki M."/>
            <person name="Nagamori M."/>
            <person name="Ohnishi M."/>
            <person name="Uematsu K."/>
            <person name="Suzuki K."/>
            <person name="Takashina T."/>
            <person name="Ohkuma M."/>
        </authorList>
    </citation>
    <scope>NUCLEOTIDE SEQUENCE [LARGE SCALE GENOMIC DNA]</scope>
    <source>
        <strain evidence="8 9">NAS-02</strain>
    </source>
</reference>
<evidence type="ECO:0000313" key="8">
    <source>
        <dbReference type="EMBL" id="BBE42094.1"/>
    </source>
</evidence>
<comment type="subcellular location">
    <subcellularLocation>
        <location evidence="1">Membrane</location>
        <topology evidence="1">Multi-pass membrane protein</topology>
    </subcellularLocation>
</comment>
<dbReference type="InterPro" id="IPR036259">
    <property type="entry name" value="MFS_trans_sf"/>
</dbReference>
<evidence type="ECO:0000256" key="4">
    <source>
        <dbReference type="ARBA" id="ARBA00023136"/>
    </source>
</evidence>
<dbReference type="OrthoDB" id="27170at2157"/>
<feature type="transmembrane region" description="Helical" evidence="6">
    <location>
        <begin position="304"/>
        <end position="324"/>
    </location>
</feature>
<dbReference type="PANTHER" id="PTHR23508:SF10">
    <property type="entry name" value="CARBOXYLIC ACID TRANSPORTER PROTEIN HOMOLOG"/>
    <property type="match status" value="1"/>
</dbReference>
<feature type="transmembrane region" description="Helical" evidence="6">
    <location>
        <begin position="425"/>
        <end position="443"/>
    </location>
</feature>
<evidence type="ECO:0000313" key="9">
    <source>
        <dbReference type="Proteomes" id="UP000509448"/>
    </source>
</evidence>
<evidence type="ECO:0000259" key="7">
    <source>
        <dbReference type="PROSITE" id="PS50850"/>
    </source>
</evidence>
<feature type="transmembrane region" description="Helical" evidence="6">
    <location>
        <begin position="48"/>
        <end position="69"/>
    </location>
</feature>
<dbReference type="SUPFAM" id="SSF103473">
    <property type="entry name" value="MFS general substrate transporter"/>
    <property type="match status" value="1"/>
</dbReference>
<dbReference type="KEGG" id="ccai:NAS2_0705"/>
<dbReference type="GO" id="GO:0046943">
    <property type="term" value="F:carboxylic acid transmembrane transporter activity"/>
    <property type="evidence" value="ECO:0007669"/>
    <property type="project" value="TreeGrafter"/>
</dbReference>
<dbReference type="Pfam" id="PF00083">
    <property type="entry name" value="Sugar_tr"/>
    <property type="match status" value="1"/>
</dbReference>
<dbReference type="PROSITE" id="PS50850">
    <property type="entry name" value="MFS"/>
    <property type="match status" value="1"/>
</dbReference>
<accession>A0A4P2VC79</accession>
<feature type="transmembrane region" description="Helical" evidence="6">
    <location>
        <begin position="271"/>
        <end position="292"/>
    </location>
</feature>
<feature type="transmembrane region" description="Helical" evidence="6">
    <location>
        <begin position="81"/>
        <end position="102"/>
    </location>
</feature>
<evidence type="ECO:0000256" key="3">
    <source>
        <dbReference type="ARBA" id="ARBA00022989"/>
    </source>
</evidence>
<keyword evidence="3 6" id="KW-1133">Transmembrane helix</keyword>
<protein>
    <submittedName>
        <fullName evidence="8">Predicted thiamin transporter ThiT</fullName>
    </submittedName>
</protein>
<feature type="transmembrane region" description="Helical" evidence="6">
    <location>
        <begin position="172"/>
        <end position="193"/>
    </location>
</feature>
<proteinExistence type="predicted"/>
<dbReference type="RefSeq" id="WP_174448366.1">
    <property type="nucleotide sequence ID" value="NZ_AP018732.1"/>
</dbReference>
<dbReference type="InterPro" id="IPR005828">
    <property type="entry name" value="MFS_sugar_transport-like"/>
</dbReference>
<evidence type="ECO:0000256" key="1">
    <source>
        <dbReference type="ARBA" id="ARBA00004141"/>
    </source>
</evidence>
<dbReference type="Gene3D" id="1.20.1250.20">
    <property type="entry name" value="MFS general substrate transporter like domains"/>
    <property type="match status" value="1"/>
</dbReference>
<keyword evidence="2 6" id="KW-0812">Transmembrane</keyword>
<feature type="transmembrane region" description="Helical" evidence="6">
    <location>
        <begin position="336"/>
        <end position="356"/>
    </location>
</feature>
<feature type="transmembrane region" description="Helical" evidence="6">
    <location>
        <begin position="205"/>
        <end position="224"/>
    </location>
</feature>
<dbReference type="EMBL" id="AP018732">
    <property type="protein sequence ID" value="BBE42094.1"/>
    <property type="molecule type" value="Genomic_DNA"/>
</dbReference>
<dbReference type="PANTHER" id="PTHR23508">
    <property type="entry name" value="CARBOXYLIC ACID TRANSPORTER PROTEIN HOMOLOG"/>
    <property type="match status" value="1"/>
</dbReference>
<dbReference type="GO" id="GO:0005886">
    <property type="term" value="C:plasma membrane"/>
    <property type="evidence" value="ECO:0007669"/>
    <property type="project" value="TreeGrafter"/>
</dbReference>
<dbReference type="GeneID" id="55584520"/>
<evidence type="ECO:0000256" key="2">
    <source>
        <dbReference type="ARBA" id="ARBA00022692"/>
    </source>
</evidence>
<dbReference type="Proteomes" id="UP000509448">
    <property type="component" value="Chromosome"/>
</dbReference>
<keyword evidence="9" id="KW-1185">Reference proteome</keyword>
<evidence type="ECO:0000256" key="6">
    <source>
        <dbReference type="SAM" id="Phobius"/>
    </source>
</evidence>
<dbReference type="AlphaFoldDB" id="A0A4P2VC79"/>
<feature type="region of interest" description="Disordered" evidence="5">
    <location>
        <begin position="1"/>
        <end position="32"/>
    </location>
</feature>
<organism evidence="8 9">
    <name type="scientific">Conexivisphaera calida</name>
    <dbReference type="NCBI Taxonomy" id="1874277"/>
    <lineage>
        <taxon>Archaea</taxon>
        <taxon>Nitrososphaerota</taxon>
        <taxon>Conexivisphaeria</taxon>
        <taxon>Conexivisphaerales</taxon>
        <taxon>Conexivisphaeraceae</taxon>
        <taxon>Conexivisphaera</taxon>
    </lineage>
</organism>
<evidence type="ECO:0000256" key="5">
    <source>
        <dbReference type="SAM" id="MobiDB-lite"/>
    </source>
</evidence>
<feature type="transmembrane region" description="Helical" evidence="6">
    <location>
        <begin position="114"/>
        <end position="133"/>
    </location>
</feature>
<feature type="domain" description="Major facilitator superfamily (MFS) profile" evidence="7">
    <location>
        <begin position="47"/>
        <end position="446"/>
    </location>
</feature>
<dbReference type="InterPro" id="IPR020846">
    <property type="entry name" value="MFS_dom"/>
</dbReference>
<sequence>MDAESDAERGAAGGAPSPSPPTLTPTSSSSSSPFPVSSAVEESGWSRVHWLVFASFSIGLVLEGYSFALSSAASTWFQLPVYLRVLSVAWASLWLAAGVMIFGPVTDRIGRRSTFFISMAIFAAAGVLLMVSWNYASALVAIGLLTFAGGAEQNVIMTAMHEYYPRRYRSRAYMVTLDTIELGSIASGIVGFYSFSASPAFSREVAGIVVLAVMALLVLIRLSMPESVRWLEARGREIVAASVAGRFYGVGVAGTVAAAARGSRGPSRRSLAFRFLVSLVLAGANTVTYGLITYTLGPIFYPRLVPWILVVGSSAAFAGGLIGLGADRWSRRRLIVYSYALSLASFLLLYALEPVWTRSPPAFWALLILAEVWPQLAWESADALKSEVWPTRRRGTLVGLNRGAVFLLSIPFLYLGSLLDLQQYMLLNVLWWVAGLAAALAWYRWGVESGMSVSVGVPSGELVRTPAPAPARARAPPPSS</sequence>
<keyword evidence="4 6" id="KW-0472">Membrane</keyword>
<feature type="transmembrane region" description="Helical" evidence="6">
    <location>
        <begin position="399"/>
        <end position="419"/>
    </location>
</feature>